<evidence type="ECO:0000256" key="1">
    <source>
        <dbReference type="SAM" id="Phobius"/>
    </source>
</evidence>
<comment type="caution">
    <text evidence="2">The sequence shown here is derived from an EMBL/GenBank/DDBJ whole genome shotgun (WGS) entry which is preliminary data.</text>
</comment>
<dbReference type="EMBL" id="LCJM01000003">
    <property type="protein sequence ID" value="KKT79138.1"/>
    <property type="molecule type" value="Genomic_DNA"/>
</dbReference>
<gene>
    <name evidence="2" type="ORF">UW74_C0003G0024</name>
</gene>
<sequence>MEHIGAYLSAIALLFLTFAAPVMVISIGAILVIKKYYVIRRKIVLEFPKLDRWSTIVLSTIFICSCLWFLRIFLALKGLW</sequence>
<keyword evidence="1" id="KW-1133">Transmembrane helix</keyword>
<dbReference type="Proteomes" id="UP000034889">
    <property type="component" value="Unassembled WGS sequence"/>
</dbReference>
<name>A0A0G1K6Q6_9BACT</name>
<organism evidence="2 3">
    <name type="scientific">Candidatus Giovannonibacteria bacterium GW2011_GWC2_44_8</name>
    <dbReference type="NCBI Taxonomy" id="1618657"/>
    <lineage>
        <taxon>Bacteria</taxon>
        <taxon>Candidatus Giovannoniibacteriota</taxon>
    </lineage>
</organism>
<accession>A0A0G1K6Q6</accession>
<protein>
    <submittedName>
        <fullName evidence="2">Uncharacterized protein</fullName>
    </submittedName>
</protein>
<feature type="transmembrane region" description="Helical" evidence="1">
    <location>
        <begin position="6"/>
        <end position="33"/>
    </location>
</feature>
<feature type="transmembrane region" description="Helical" evidence="1">
    <location>
        <begin position="53"/>
        <end position="74"/>
    </location>
</feature>
<keyword evidence="1" id="KW-0472">Membrane</keyword>
<reference evidence="2 3" key="1">
    <citation type="journal article" date="2015" name="Nature">
        <title>rRNA introns, odd ribosomes, and small enigmatic genomes across a large radiation of phyla.</title>
        <authorList>
            <person name="Brown C.T."/>
            <person name="Hug L.A."/>
            <person name="Thomas B.C."/>
            <person name="Sharon I."/>
            <person name="Castelle C.J."/>
            <person name="Singh A."/>
            <person name="Wilkins M.J."/>
            <person name="Williams K.H."/>
            <person name="Banfield J.F."/>
        </authorList>
    </citation>
    <scope>NUCLEOTIDE SEQUENCE [LARGE SCALE GENOMIC DNA]</scope>
</reference>
<evidence type="ECO:0000313" key="3">
    <source>
        <dbReference type="Proteomes" id="UP000034889"/>
    </source>
</evidence>
<evidence type="ECO:0000313" key="2">
    <source>
        <dbReference type="EMBL" id="KKT79138.1"/>
    </source>
</evidence>
<keyword evidence="1" id="KW-0812">Transmembrane</keyword>
<proteinExistence type="predicted"/>
<dbReference type="AlphaFoldDB" id="A0A0G1K6Q6"/>